<comment type="caution">
    <text evidence="7">The sequence shown here is derived from an EMBL/GenBank/DDBJ whole genome shotgun (WGS) entry which is preliminary data.</text>
</comment>
<dbReference type="PANTHER" id="PTHR10903">
    <property type="entry name" value="GTPASE, IMAP FAMILY MEMBER-RELATED"/>
    <property type="match status" value="1"/>
</dbReference>
<dbReference type="Pfam" id="PF04548">
    <property type="entry name" value="AIG1"/>
    <property type="match status" value="1"/>
</dbReference>
<protein>
    <recommendedName>
        <fullName evidence="6">AIG1-type G domain-containing protein</fullName>
    </recommendedName>
</protein>
<dbReference type="PANTHER" id="PTHR10903:SF170">
    <property type="entry name" value="GTPASE IMAP FAMILY MEMBER 7"/>
    <property type="match status" value="1"/>
</dbReference>
<evidence type="ECO:0000313" key="7">
    <source>
        <dbReference type="EMBL" id="KAG9332361.1"/>
    </source>
</evidence>
<reference evidence="7" key="1">
    <citation type="thesis" date="2021" institute="BYU ScholarsArchive" country="Provo, UT, USA">
        <title>Applications of and Algorithms for Genome Assembly and Genomic Analyses with an Emphasis on Marine Teleosts.</title>
        <authorList>
            <person name="Pickett B.D."/>
        </authorList>
    </citation>
    <scope>NUCLEOTIDE SEQUENCE</scope>
    <source>
        <strain evidence="7">HI-2016</strain>
    </source>
</reference>
<evidence type="ECO:0000256" key="2">
    <source>
        <dbReference type="ARBA" id="ARBA00022741"/>
    </source>
</evidence>
<dbReference type="InterPro" id="IPR045058">
    <property type="entry name" value="GIMA/IAN/Toc"/>
</dbReference>
<keyword evidence="8" id="KW-1185">Reference proteome</keyword>
<organism evidence="7 8">
    <name type="scientific">Albula glossodonta</name>
    <name type="common">roundjaw bonefish</name>
    <dbReference type="NCBI Taxonomy" id="121402"/>
    <lineage>
        <taxon>Eukaryota</taxon>
        <taxon>Metazoa</taxon>
        <taxon>Chordata</taxon>
        <taxon>Craniata</taxon>
        <taxon>Vertebrata</taxon>
        <taxon>Euteleostomi</taxon>
        <taxon>Actinopterygii</taxon>
        <taxon>Neopterygii</taxon>
        <taxon>Teleostei</taxon>
        <taxon>Albuliformes</taxon>
        <taxon>Albulidae</taxon>
        <taxon>Albula</taxon>
    </lineage>
</organism>
<evidence type="ECO:0000313" key="8">
    <source>
        <dbReference type="Proteomes" id="UP000824540"/>
    </source>
</evidence>
<proteinExistence type="inferred from homology"/>
<feature type="region of interest" description="Disordered" evidence="5">
    <location>
        <begin position="194"/>
        <end position="254"/>
    </location>
</feature>
<dbReference type="Gene3D" id="3.40.50.300">
    <property type="entry name" value="P-loop containing nucleotide triphosphate hydrolases"/>
    <property type="match status" value="1"/>
</dbReference>
<evidence type="ECO:0000256" key="1">
    <source>
        <dbReference type="ARBA" id="ARBA00008535"/>
    </source>
</evidence>
<dbReference type="OrthoDB" id="5985928at2759"/>
<evidence type="ECO:0000256" key="3">
    <source>
        <dbReference type="ARBA" id="ARBA00023134"/>
    </source>
</evidence>
<keyword evidence="2" id="KW-0547">Nucleotide-binding</keyword>
<evidence type="ECO:0000259" key="6">
    <source>
        <dbReference type="PROSITE" id="PS51720"/>
    </source>
</evidence>
<dbReference type="AlphaFoldDB" id="A0A8T2N1S8"/>
<feature type="non-terminal residue" evidence="7">
    <location>
        <position position="303"/>
    </location>
</feature>
<dbReference type="InterPro" id="IPR027417">
    <property type="entry name" value="P-loop_NTPase"/>
</dbReference>
<name>A0A8T2N1S8_9TELE</name>
<dbReference type="SUPFAM" id="SSF52540">
    <property type="entry name" value="P-loop containing nucleoside triphosphate hydrolases"/>
    <property type="match status" value="1"/>
</dbReference>
<dbReference type="GO" id="GO:0005525">
    <property type="term" value="F:GTP binding"/>
    <property type="evidence" value="ECO:0007669"/>
    <property type="project" value="UniProtKB-KW"/>
</dbReference>
<sequence>TPGLFDNKQDEQVVRREIGRSINYLSPGPHAFLLMIKLDRFTEEDRSAVQKIRELFGEGASRYFVVLFTRGNDLSGSIEDCIAEADNDLKSLLDECGNRYHVFENKNPDDRGQEVERMIQERETELRKQYEEKLHQKEEELKAKFQKDMNALTKILEEKMGKLQEEGRERDLKMKDLEEKHKRELHEVRRFYGEKVSEVEESPELSPDGNEGEETSAYDNNTHGRKSKTKSQESKRGIVTGCTAADTPGHFVNKTSGNKRAVLLHHDPLHHPAVPDTNCRGRVLSPRPVAGSVPQECAASGAV</sequence>
<feature type="non-terminal residue" evidence="7">
    <location>
        <position position="1"/>
    </location>
</feature>
<feature type="domain" description="AIG1-type G" evidence="6">
    <location>
        <begin position="1"/>
        <end position="144"/>
    </location>
</feature>
<gene>
    <name evidence="7" type="ORF">JZ751_015030</name>
</gene>
<dbReference type="PROSITE" id="PS51720">
    <property type="entry name" value="G_AIG1"/>
    <property type="match status" value="1"/>
</dbReference>
<dbReference type="EMBL" id="JAFBMS010000240">
    <property type="protein sequence ID" value="KAG9332361.1"/>
    <property type="molecule type" value="Genomic_DNA"/>
</dbReference>
<accession>A0A8T2N1S8</accession>
<keyword evidence="3" id="KW-0342">GTP-binding</keyword>
<evidence type="ECO:0000256" key="5">
    <source>
        <dbReference type="SAM" id="MobiDB-lite"/>
    </source>
</evidence>
<comment type="similarity">
    <text evidence="1">Belongs to the TRAFAC class TrmE-Era-EngA-EngB-Septin-like GTPase superfamily. AIG1/Toc34/Toc159-like paraseptin GTPase family. IAN subfamily.</text>
</comment>
<dbReference type="InterPro" id="IPR006703">
    <property type="entry name" value="G_AIG1"/>
</dbReference>
<dbReference type="Proteomes" id="UP000824540">
    <property type="component" value="Unassembled WGS sequence"/>
</dbReference>
<evidence type="ECO:0000256" key="4">
    <source>
        <dbReference type="SAM" id="Coils"/>
    </source>
</evidence>
<feature type="coiled-coil region" evidence="4">
    <location>
        <begin position="120"/>
        <end position="147"/>
    </location>
</feature>
<keyword evidence="4" id="KW-0175">Coiled coil</keyword>